<keyword evidence="3" id="KW-0547">Nucleotide-binding</keyword>
<dbReference type="PROSITE" id="PS51158">
    <property type="entry name" value="ALPHA_KINASE"/>
    <property type="match status" value="1"/>
</dbReference>
<gene>
    <name evidence="7" type="ORF">GUITHDRAFT_69921</name>
</gene>
<feature type="domain" description="Alpha-type protein kinase" evidence="6">
    <location>
        <begin position="1"/>
        <end position="102"/>
    </location>
</feature>
<dbReference type="AlphaFoldDB" id="L1JFI7"/>
<dbReference type="SMART" id="SM00811">
    <property type="entry name" value="Alpha_kinase"/>
    <property type="match status" value="1"/>
</dbReference>
<name>L1JFI7_GUITC</name>
<dbReference type="Pfam" id="PF02816">
    <property type="entry name" value="Alpha_kinase"/>
    <property type="match status" value="1"/>
</dbReference>
<reference evidence="7 9" key="1">
    <citation type="journal article" date="2012" name="Nature">
        <title>Algal genomes reveal evolutionary mosaicism and the fate of nucleomorphs.</title>
        <authorList>
            <consortium name="DOE Joint Genome Institute"/>
            <person name="Curtis B.A."/>
            <person name="Tanifuji G."/>
            <person name="Burki F."/>
            <person name="Gruber A."/>
            <person name="Irimia M."/>
            <person name="Maruyama S."/>
            <person name="Arias M.C."/>
            <person name="Ball S.G."/>
            <person name="Gile G.H."/>
            <person name="Hirakawa Y."/>
            <person name="Hopkins J.F."/>
            <person name="Kuo A."/>
            <person name="Rensing S.A."/>
            <person name="Schmutz J."/>
            <person name="Symeonidi A."/>
            <person name="Elias M."/>
            <person name="Eveleigh R.J."/>
            <person name="Herman E.K."/>
            <person name="Klute M.J."/>
            <person name="Nakayama T."/>
            <person name="Obornik M."/>
            <person name="Reyes-Prieto A."/>
            <person name="Armbrust E.V."/>
            <person name="Aves S.J."/>
            <person name="Beiko R.G."/>
            <person name="Coutinho P."/>
            <person name="Dacks J.B."/>
            <person name="Durnford D.G."/>
            <person name="Fast N.M."/>
            <person name="Green B.R."/>
            <person name="Grisdale C.J."/>
            <person name="Hempel F."/>
            <person name="Henrissat B."/>
            <person name="Hoppner M.P."/>
            <person name="Ishida K."/>
            <person name="Kim E."/>
            <person name="Koreny L."/>
            <person name="Kroth P.G."/>
            <person name="Liu Y."/>
            <person name="Malik S.B."/>
            <person name="Maier U.G."/>
            <person name="McRose D."/>
            <person name="Mock T."/>
            <person name="Neilson J.A."/>
            <person name="Onodera N.T."/>
            <person name="Poole A.M."/>
            <person name="Pritham E.J."/>
            <person name="Richards T.A."/>
            <person name="Rocap G."/>
            <person name="Roy S.W."/>
            <person name="Sarai C."/>
            <person name="Schaack S."/>
            <person name="Shirato S."/>
            <person name="Slamovits C.H."/>
            <person name="Spencer D.F."/>
            <person name="Suzuki S."/>
            <person name="Worden A.Z."/>
            <person name="Zauner S."/>
            <person name="Barry K."/>
            <person name="Bell C."/>
            <person name="Bharti A.K."/>
            <person name="Crow J.A."/>
            <person name="Grimwood J."/>
            <person name="Kramer R."/>
            <person name="Lindquist E."/>
            <person name="Lucas S."/>
            <person name="Salamov A."/>
            <person name="McFadden G.I."/>
            <person name="Lane C.E."/>
            <person name="Keeling P.J."/>
            <person name="Gray M.W."/>
            <person name="Grigoriev I.V."/>
            <person name="Archibald J.M."/>
        </authorList>
    </citation>
    <scope>NUCLEOTIDE SEQUENCE</scope>
    <source>
        <strain evidence="7 9">CCMP2712</strain>
    </source>
</reference>
<reference evidence="8" key="3">
    <citation type="submission" date="2016-03" db="UniProtKB">
        <authorList>
            <consortium name="EnsemblProtists"/>
        </authorList>
    </citation>
    <scope>IDENTIFICATION</scope>
</reference>
<dbReference type="KEGG" id="gtt:GUITHDRAFT_69921"/>
<dbReference type="GeneID" id="17303723"/>
<dbReference type="PANTHER" id="PTHR45992:SF2">
    <property type="entry name" value="EUKARYOTIC ELONGATION FACTOR 2 KINASE"/>
    <property type="match status" value="1"/>
</dbReference>
<dbReference type="Gene3D" id="3.20.200.10">
    <property type="entry name" value="MHCK/EF2 kinase"/>
    <property type="match status" value="1"/>
</dbReference>
<organism evidence="7">
    <name type="scientific">Guillardia theta (strain CCMP2712)</name>
    <name type="common">Cryptophyte</name>
    <dbReference type="NCBI Taxonomy" id="905079"/>
    <lineage>
        <taxon>Eukaryota</taxon>
        <taxon>Cryptophyceae</taxon>
        <taxon>Pyrenomonadales</taxon>
        <taxon>Geminigeraceae</taxon>
        <taxon>Guillardia</taxon>
    </lineage>
</organism>
<keyword evidence="2" id="KW-0808">Transferase</keyword>
<dbReference type="InterPro" id="IPR051852">
    <property type="entry name" value="Alpha-type_PK"/>
</dbReference>
<evidence type="ECO:0000256" key="4">
    <source>
        <dbReference type="ARBA" id="ARBA00022777"/>
    </source>
</evidence>
<evidence type="ECO:0000259" key="6">
    <source>
        <dbReference type="PROSITE" id="PS51158"/>
    </source>
</evidence>
<dbReference type="PANTHER" id="PTHR45992">
    <property type="entry name" value="EUKARYOTIC ELONGATION FACTOR 2 KINASE-RELATED"/>
    <property type="match status" value="1"/>
</dbReference>
<evidence type="ECO:0000313" key="7">
    <source>
        <dbReference type="EMBL" id="EKX47087.1"/>
    </source>
</evidence>
<proteinExistence type="predicted"/>
<dbReference type="RefSeq" id="XP_005834067.1">
    <property type="nucleotide sequence ID" value="XM_005834010.1"/>
</dbReference>
<keyword evidence="9" id="KW-1185">Reference proteome</keyword>
<dbReference type="SUPFAM" id="SSF56112">
    <property type="entry name" value="Protein kinase-like (PK-like)"/>
    <property type="match status" value="1"/>
</dbReference>
<dbReference type="EMBL" id="JH992991">
    <property type="protein sequence ID" value="EKX47087.1"/>
    <property type="molecule type" value="Genomic_DNA"/>
</dbReference>
<dbReference type="Proteomes" id="UP000011087">
    <property type="component" value="Unassembled WGS sequence"/>
</dbReference>
<dbReference type="PaxDb" id="55529-EKX47087"/>
<dbReference type="GO" id="GO:0031037">
    <property type="term" value="P:myosin II filament disassembly"/>
    <property type="evidence" value="ECO:0007669"/>
    <property type="project" value="TreeGrafter"/>
</dbReference>
<sequence length="135" mass="15291">MASNVEAFLEGDYRKHNDNFGHVLTTDIIPPALSHFSWKISSGRLMLCDIQGVDCTYTDAQIHSNLTSMNFGRGDYGEVGMKKFFENHECNEICKMLKLDQGERFSHPSFFSSGEGLQAAFERIVLRGVDLFVKF</sequence>
<keyword evidence="4" id="KW-0418">Kinase</keyword>
<dbReference type="GO" id="GO:0004674">
    <property type="term" value="F:protein serine/threonine kinase activity"/>
    <property type="evidence" value="ECO:0007669"/>
    <property type="project" value="UniProtKB-KW"/>
</dbReference>
<keyword evidence="1" id="KW-0723">Serine/threonine-protein kinase</keyword>
<dbReference type="CDD" id="cd04515">
    <property type="entry name" value="Alpha_kinase"/>
    <property type="match status" value="1"/>
</dbReference>
<evidence type="ECO:0000256" key="3">
    <source>
        <dbReference type="ARBA" id="ARBA00022741"/>
    </source>
</evidence>
<dbReference type="EnsemblProtists" id="EKX47087">
    <property type="protein sequence ID" value="EKX47087"/>
    <property type="gene ID" value="GUITHDRAFT_69921"/>
</dbReference>
<evidence type="ECO:0000256" key="5">
    <source>
        <dbReference type="ARBA" id="ARBA00022840"/>
    </source>
</evidence>
<dbReference type="GO" id="GO:0005524">
    <property type="term" value="F:ATP binding"/>
    <property type="evidence" value="ECO:0007669"/>
    <property type="project" value="UniProtKB-KW"/>
</dbReference>
<accession>L1JFI7</accession>
<dbReference type="STRING" id="905079.L1JFI7"/>
<dbReference type="OMA" id="FETHKCT"/>
<evidence type="ECO:0000313" key="8">
    <source>
        <dbReference type="EnsemblProtists" id="EKX47087"/>
    </source>
</evidence>
<dbReference type="InterPro" id="IPR011009">
    <property type="entry name" value="Kinase-like_dom_sf"/>
</dbReference>
<keyword evidence="5" id="KW-0067">ATP-binding</keyword>
<dbReference type="GO" id="GO:1903013">
    <property type="term" value="P:response to differentiation-inducing factor 1"/>
    <property type="evidence" value="ECO:0007669"/>
    <property type="project" value="TreeGrafter"/>
</dbReference>
<evidence type="ECO:0000313" key="9">
    <source>
        <dbReference type="Proteomes" id="UP000011087"/>
    </source>
</evidence>
<protein>
    <recommendedName>
        <fullName evidence="6">Alpha-type protein kinase domain-containing protein</fullName>
    </recommendedName>
</protein>
<evidence type="ECO:0000256" key="2">
    <source>
        <dbReference type="ARBA" id="ARBA00022679"/>
    </source>
</evidence>
<dbReference type="HOGENOM" id="CLU_1889752_0_0_1"/>
<evidence type="ECO:0000256" key="1">
    <source>
        <dbReference type="ARBA" id="ARBA00022527"/>
    </source>
</evidence>
<reference evidence="9" key="2">
    <citation type="submission" date="2012-11" db="EMBL/GenBank/DDBJ databases">
        <authorList>
            <person name="Kuo A."/>
            <person name="Curtis B.A."/>
            <person name="Tanifuji G."/>
            <person name="Burki F."/>
            <person name="Gruber A."/>
            <person name="Irimia M."/>
            <person name="Maruyama S."/>
            <person name="Arias M.C."/>
            <person name="Ball S.G."/>
            <person name="Gile G.H."/>
            <person name="Hirakawa Y."/>
            <person name="Hopkins J.F."/>
            <person name="Rensing S.A."/>
            <person name="Schmutz J."/>
            <person name="Symeonidi A."/>
            <person name="Elias M."/>
            <person name="Eveleigh R.J."/>
            <person name="Herman E.K."/>
            <person name="Klute M.J."/>
            <person name="Nakayama T."/>
            <person name="Obornik M."/>
            <person name="Reyes-Prieto A."/>
            <person name="Armbrust E.V."/>
            <person name="Aves S.J."/>
            <person name="Beiko R.G."/>
            <person name="Coutinho P."/>
            <person name="Dacks J.B."/>
            <person name="Durnford D.G."/>
            <person name="Fast N.M."/>
            <person name="Green B.R."/>
            <person name="Grisdale C."/>
            <person name="Hempe F."/>
            <person name="Henrissat B."/>
            <person name="Hoppner M.P."/>
            <person name="Ishida K.-I."/>
            <person name="Kim E."/>
            <person name="Koreny L."/>
            <person name="Kroth P.G."/>
            <person name="Liu Y."/>
            <person name="Malik S.-B."/>
            <person name="Maier U.G."/>
            <person name="McRose D."/>
            <person name="Mock T."/>
            <person name="Neilson J.A."/>
            <person name="Onodera N.T."/>
            <person name="Poole A.M."/>
            <person name="Pritham E.J."/>
            <person name="Richards T.A."/>
            <person name="Rocap G."/>
            <person name="Roy S.W."/>
            <person name="Sarai C."/>
            <person name="Schaack S."/>
            <person name="Shirato S."/>
            <person name="Slamovits C.H."/>
            <person name="Spencer D.F."/>
            <person name="Suzuki S."/>
            <person name="Worden A.Z."/>
            <person name="Zauner S."/>
            <person name="Barry K."/>
            <person name="Bell C."/>
            <person name="Bharti A.K."/>
            <person name="Crow J.A."/>
            <person name="Grimwood J."/>
            <person name="Kramer R."/>
            <person name="Lindquist E."/>
            <person name="Lucas S."/>
            <person name="Salamov A."/>
            <person name="McFadden G.I."/>
            <person name="Lane C.E."/>
            <person name="Keeling P.J."/>
            <person name="Gray M.W."/>
            <person name="Grigoriev I.V."/>
            <person name="Archibald J.M."/>
        </authorList>
    </citation>
    <scope>NUCLEOTIDE SEQUENCE</scope>
    <source>
        <strain evidence="9">CCMP2712</strain>
    </source>
</reference>
<dbReference type="OrthoDB" id="301415at2759"/>
<dbReference type="InterPro" id="IPR004166">
    <property type="entry name" value="a-kinase_dom"/>
</dbReference>